<evidence type="ECO:0000313" key="7">
    <source>
        <dbReference type="EMBL" id="AAS95367.1"/>
    </source>
</evidence>
<dbReference type="SMR" id="Q72DP2"/>
<gene>
    <name evidence="7" type="ordered locus">DVU_0887</name>
</gene>
<dbReference type="SMART" id="SM00925">
    <property type="entry name" value="MltA"/>
    <property type="match status" value="1"/>
</dbReference>
<dbReference type="InterPro" id="IPR026044">
    <property type="entry name" value="MltA"/>
</dbReference>
<dbReference type="Proteomes" id="UP000002194">
    <property type="component" value="Chromosome"/>
</dbReference>
<dbReference type="PROSITE" id="PS51257">
    <property type="entry name" value="PROKAR_LIPOPROTEIN"/>
    <property type="match status" value="1"/>
</dbReference>
<dbReference type="InterPro" id="IPR005300">
    <property type="entry name" value="MltA_B"/>
</dbReference>
<keyword evidence="4" id="KW-0961">Cell wall biogenesis/degradation</keyword>
<dbReference type="Pfam" id="PF06725">
    <property type="entry name" value="3D"/>
    <property type="match status" value="1"/>
</dbReference>
<dbReference type="HOGENOM" id="CLU_037751_1_1_7"/>
<dbReference type="KEGG" id="dvu:DVU_0887"/>
<dbReference type="PANTHER" id="PTHR30124:SF0">
    <property type="entry name" value="MEMBRANE-BOUND LYTIC MUREIN TRANSGLYCOSYLASE A"/>
    <property type="match status" value="1"/>
</dbReference>
<comment type="catalytic activity">
    <reaction evidence="1">
        <text>Exolytic cleavage of the (1-&gt;4)-beta-glycosidic linkage between N-acetylmuramic acid (MurNAc) and N-acetylglucosamine (GlcNAc) residues in peptidoglycan, from either the reducing or the non-reducing ends of the peptidoglycan chains, with concomitant formation of a 1,6-anhydrobond in the MurNAc residue.</text>
        <dbReference type="EC" id="4.2.2.n1"/>
    </reaction>
</comment>
<evidence type="ECO:0000256" key="2">
    <source>
        <dbReference type="ARBA" id="ARBA00012587"/>
    </source>
</evidence>
<dbReference type="GO" id="GO:0008933">
    <property type="term" value="F:peptidoglycan lytic transglycosylase activity"/>
    <property type="evidence" value="ECO:0007669"/>
    <property type="project" value="TreeGrafter"/>
</dbReference>
<name>Q72DP2_NITV2</name>
<dbReference type="EMBL" id="AE017285">
    <property type="protein sequence ID" value="AAS95367.1"/>
    <property type="molecule type" value="Genomic_DNA"/>
</dbReference>
<dbReference type="GO" id="GO:0071555">
    <property type="term" value="P:cell wall organization"/>
    <property type="evidence" value="ECO:0007669"/>
    <property type="project" value="UniProtKB-KW"/>
</dbReference>
<dbReference type="PANTHER" id="PTHR30124">
    <property type="entry name" value="MEMBRANE-BOUND LYTIC MUREIN TRANSGLYCOSYLASE A"/>
    <property type="match status" value="1"/>
</dbReference>
<dbReference type="CDD" id="cd14668">
    <property type="entry name" value="mlta_B"/>
    <property type="match status" value="1"/>
</dbReference>
<dbReference type="GO" id="GO:0019867">
    <property type="term" value="C:outer membrane"/>
    <property type="evidence" value="ECO:0007669"/>
    <property type="project" value="InterPro"/>
</dbReference>
<protein>
    <recommendedName>
        <fullName evidence="2">peptidoglycan lytic exotransglycosylase</fullName>
        <ecNumber evidence="2">4.2.2.n1</ecNumber>
    </recommendedName>
    <alternativeName>
        <fullName evidence="5">Murein hydrolase A</fullName>
    </alternativeName>
</protein>
<dbReference type="EC" id="4.2.2.n1" evidence="2"/>
<dbReference type="AlphaFoldDB" id="Q72DP2"/>
<dbReference type="SUPFAM" id="SSF50685">
    <property type="entry name" value="Barwin-like endoglucanases"/>
    <property type="match status" value="1"/>
</dbReference>
<dbReference type="InterPro" id="IPR036908">
    <property type="entry name" value="RlpA-like_sf"/>
</dbReference>
<dbReference type="STRING" id="882.DVU_0887"/>
<accession>Q72DP2</accession>
<organism evidence="7 8">
    <name type="scientific">Nitratidesulfovibrio vulgaris (strain ATCC 29579 / DSM 644 / CCUG 34227 / NCIMB 8303 / VKM B-1760 / Hildenborough)</name>
    <name type="common">Desulfovibrio vulgaris</name>
    <dbReference type="NCBI Taxonomy" id="882"/>
    <lineage>
        <taxon>Bacteria</taxon>
        <taxon>Pseudomonadati</taxon>
        <taxon>Thermodesulfobacteriota</taxon>
        <taxon>Desulfovibrionia</taxon>
        <taxon>Desulfovibrionales</taxon>
        <taxon>Desulfovibrionaceae</taxon>
        <taxon>Nitratidesulfovibrio</taxon>
    </lineage>
</organism>
<dbReference type="Gene3D" id="2.40.40.10">
    <property type="entry name" value="RlpA-like domain"/>
    <property type="match status" value="1"/>
</dbReference>
<evidence type="ECO:0000256" key="5">
    <source>
        <dbReference type="ARBA" id="ARBA00030918"/>
    </source>
</evidence>
<dbReference type="GO" id="GO:0009254">
    <property type="term" value="P:peptidoglycan turnover"/>
    <property type="evidence" value="ECO:0007669"/>
    <property type="project" value="InterPro"/>
</dbReference>
<dbReference type="RefSeq" id="WP_010938186.1">
    <property type="nucleotide sequence ID" value="NC_002937.3"/>
</dbReference>
<proteinExistence type="predicted"/>
<reference evidence="7 8" key="1">
    <citation type="journal article" date="2004" name="Nat. Biotechnol.">
        <title>The genome sequence of the anaerobic, sulfate-reducing bacterium Desulfovibrio vulgaris Hildenborough.</title>
        <authorList>
            <person name="Heidelberg J.F."/>
            <person name="Seshadri R."/>
            <person name="Haveman S.A."/>
            <person name="Hemme C.L."/>
            <person name="Paulsen I.T."/>
            <person name="Kolonay J.F."/>
            <person name="Eisen J.A."/>
            <person name="Ward N."/>
            <person name="Methe B."/>
            <person name="Brinkac L.M."/>
            <person name="Daugherty S.C."/>
            <person name="Deboy R.T."/>
            <person name="Dodson R.J."/>
            <person name="Durkin A.S."/>
            <person name="Madupu R."/>
            <person name="Nelson W.C."/>
            <person name="Sullivan S.A."/>
            <person name="Fouts D."/>
            <person name="Haft D.H."/>
            <person name="Selengut J."/>
            <person name="Peterson J.D."/>
            <person name="Davidsen T.M."/>
            <person name="Zafar N."/>
            <person name="Zhou L."/>
            <person name="Radune D."/>
            <person name="Dimitrov G."/>
            <person name="Hance M."/>
            <person name="Tran K."/>
            <person name="Khouri H."/>
            <person name="Gill J."/>
            <person name="Utterback T.R."/>
            <person name="Feldblyum T.V."/>
            <person name="Wall J.D."/>
            <person name="Voordouw G."/>
            <person name="Fraser C.M."/>
        </authorList>
    </citation>
    <scope>NUCLEOTIDE SEQUENCE [LARGE SCALE GENOMIC DNA]</scope>
    <source>
        <strain evidence="8">ATCC 29579 / DSM 644 / NCIMB 8303 / VKM B-1760 / Hildenborough</strain>
    </source>
</reference>
<evidence type="ECO:0000259" key="6">
    <source>
        <dbReference type="SMART" id="SM00925"/>
    </source>
</evidence>
<feature type="domain" description="Lytic transglycosylase MltA" evidence="6">
    <location>
        <begin position="170"/>
        <end position="327"/>
    </location>
</feature>
<dbReference type="PhylomeDB" id="Q72DP2"/>
<dbReference type="CDD" id="cd14485">
    <property type="entry name" value="mltA_like_LT_A"/>
    <property type="match status" value="1"/>
</dbReference>
<dbReference type="CAZy" id="GH102">
    <property type="family name" value="Glycoside Hydrolase Family 102"/>
</dbReference>
<evidence type="ECO:0000313" key="8">
    <source>
        <dbReference type="Proteomes" id="UP000002194"/>
    </source>
</evidence>
<dbReference type="EnsemblBacteria" id="AAS95367">
    <property type="protein sequence ID" value="AAS95367"/>
    <property type="gene ID" value="DVU_0887"/>
</dbReference>
<keyword evidence="3" id="KW-0456">Lyase</keyword>
<evidence type="ECO:0000256" key="4">
    <source>
        <dbReference type="ARBA" id="ARBA00023316"/>
    </source>
</evidence>
<dbReference type="InterPro" id="IPR010611">
    <property type="entry name" value="3D_dom"/>
</dbReference>
<sequence length="424" mass="45426">MALQGGKVFRGGLRKLWLLAVLVVPVALTALTGCARHGAPPEGTVVSVPPATADEARPDATPAVPWVELEGDAALAAAGSLDASGQSLASWRDMAPAIRQSIAYLERKDTDGVALDRGGLRLTWGDLLRGQRVLLEVLPRLDTEPGLLARHFRWLRLDPPAAFTGYYEPVLDAARKPSGALRQPLYRVPDDMKSLDLGLFNPRYEGMRVTYRIEGGRAVPYHDRAAIDGRGALRGRGYELAWVDPVDAFFLQVQGSGRLRYADGSTTHVLYAGQNGRPYVSLGRVLRERGHLPADGVNMDAIRAWLAAHPERAQEMMNANPSYVFFRLAKDGPLGSMGRPLMPWVSLAVDRSVIPLGAITAFAVDVPGGGGAGAASLHGLGLAQDTGGAIKGHRIDLFCGAGERAKAVAGHLDARGQVWLLLPR</sequence>
<dbReference type="OrthoDB" id="9783686at2"/>
<dbReference type="PaxDb" id="882-DVU_0887"/>
<dbReference type="PATRIC" id="fig|882.5.peg.830"/>
<keyword evidence="8" id="KW-1185">Reference proteome</keyword>
<dbReference type="GO" id="GO:0009253">
    <property type="term" value="P:peptidoglycan catabolic process"/>
    <property type="evidence" value="ECO:0007669"/>
    <property type="project" value="TreeGrafter"/>
</dbReference>
<evidence type="ECO:0000256" key="1">
    <source>
        <dbReference type="ARBA" id="ARBA00001420"/>
    </source>
</evidence>
<dbReference type="Gene3D" id="2.40.240.50">
    <property type="entry name" value="Barwin-like endoglucanases"/>
    <property type="match status" value="1"/>
</dbReference>
<dbReference type="eggNOG" id="COG2821">
    <property type="taxonomic scope" value="Bacteria"/>
</dbReference>
<dbReference type="Pfam" id="PF03562">
    <property type="entry name" value="MltA"/>
    <property type="match status" value="1"/>
</dbReference>
<dbReference type="GO" id="GO:0004553">
    <property type="term" value="F:hydrolase activity, hydrolyzing O-glycosyl compounds"/>
    <property type="evidence" value="ECO:0007669"/>
    <property type="project" value="InterPro"/>
</dbReference>
<evidence type="ECO:0000256" key="3">
    <source>
        <dbReference type="ARBA" id="ARBA00023239"/>
    </source>
</evidence>
<dbReference type="PIRSF" id="PIRSF019422">
    <property type="entry name" value="MltA"/>
    <property type="match status" value="1"/>
</dbReference>